<evidence type="ECO:0000313" key="4">
    <source>
        <dbReference type="Proteomes" id="UP000822688"/>
    </source>
</evidence>
<comment type="caution">
    <text evidence="3">The sequence shown here is derived from an EMBL/GenBank/DDBJ whole genome shotgun (WGS) entry which is preliminary data.</text>
</comment>
<evidence type="ECO:0000259" key="2">
    <source>
        <dbReference type="Pfam" id="PF14816"/>
    </source>
</evidence>
<name>A0A8T0JC32_CERPU</name>
<feature type="compositionally biased region" description="Acidic residues" evidence="1">
    <location>
        <begin position="1"/>
        <end position="11"/>
    </location>
</feature>
<sequence length="484" mass="55312">MEGLNSDDDEEWLRSTPSSEVKGEEESAKKRQRKVITLDDILEADHKESIRKLKPRKSAKLLQKLRAKSHLYASSSDDDDDGEVYRKPTELLEELEKQVTTVAEEVELEWGLAVFGLAPAELPSLARGGAPSVQRALSASKEAGRETSLEELARSGFLRAWAFCRKRCDESTLRWAYHQMAYSSDEALERACCKFLCDLVCRISSDSETGFTMEWLPSLVDFKQTLGVYGYREHGTDSENMETPGESIGRRLAKNLRSVFEFIATCFARRSTMQPYYSTEDISSLLCMMAHLSLERGLLEILDKIQDCILVLLRYFTPDEWPVECPGLAHSIFMFTDKAHNGFHVLKVISGLGNRSVDLQRHLALLQLTKLSRRRNTLTNSRDVTSLFSNAQLKGKFVDFKRFYYQMVIADTFLWCNEEFASDRIARYGWLKFLGSCSVIFIGDERPFATKLRNQASFLVTRYSESELEGLEREGSPERFDEED</sequence>
<feature type="domain" description="Coiled-coil SMC6 And NSE5 INteracting (CANIN)" evidence="2">
    <location>
        <begin position="251"/>
        <end position="374"/>
    </location>
</feature>
<dbReference type="PANTHER" id="PTHR37212:SF2">
    <property type="entry name" value="ACTIN PROTEIN 2_3 COMPLEX SUBUNIT-LIKE PROTEIN"/>
    <property type="match status" value="1"/>
</dbReference>
<gene>
    <name evidence="3" type="ORF">KC19_1G254400</name>
</gene>
<dbReference type="Proteomes" id="UP000822688">
    <property type="component" value="Chromosome 1"/>
</dbReference>
<dbReference type="Pfam" id="PF14816">
    <property type="entry name" value="CANIN"/>
    <property type="match status" value="1"/>
</dbReference>
<dbReference type="AlphaFoldDB" id="A0A8T0JC32"/>
<dbReference type="PANTHER" id="PTHR37212">
    <property type="entry name" value="ACTIN PROTEIN 2/3 COMPLEX SUBUNIT-LIKE PROTEIN"/>
    <property type="match status" value="1"/>
</dbReference>
<evidence type="ECO:0000313" key="3">
    <source>
        <dbReference type="EMBL" id="KAG0592469.1"/>
    </source>
</evidence>
<organism evidence="3 4">
    <name type="scientific">Ceratodon purpureus</name>
    <name type="common">Fire moss</name>
    <name type="synonym">Dicranum purpureum</name>
    <dbReference type="NCBI Taxonomy" id="3225"/>
    <lineage>
        <taxon>Eukaryota</taxon>
        <taxon>Viridiplantae</taxon>
        <taxon>Streptophyta</taxon>
        <taxon>Embryophyta</taxon>
        <taxon>Bryophyta</taxon>
        <taxon>Bryophytina</taxon>
        <taxon>Bryopsida</taxon>
        <taxon>Dicranidae</taxon>
        <taxon>Pseudoditrichales</taxon>
        <taxon>Ditrichaceae</taxon>
        <taxon>Ceratodon</taxon>
    </lineage>
</organism>
<keyword evidence="4" id="KW-1185">Reference proteome</keyword>
<proteinExistence type="predicted"/>
<reference evidence="3" key="1">
    <citation type="submission" date="2020-06" db="EMBL/GenBank/DDBJ databases">
        <title>WGS assembly of Ceratodon purpureus strain R40.</title>
        <authorList>
            <person name="Carey S.B."/>
            <person name="Jenkins J."/>
            <person name="Shu S."/>
            <person name="Lovell J.T."/>
            <person name="Sreedasyam A."/>
            <person name="Maumus F."/>
            <person name="Tiley G.P."/>
            <person name="Fernandez-Pozo N."/>
            <person name="Barry K."/>
            <person name="Chen C."/>
            <person name="Wang M."/>
            <person name="Lipzen A."/>
            <person name="Daum C."/>
            <person name="Saski C.A."/>
            <person name="Payton A.C."/>
            <person name="Mcbreen J.C."/>
            <person name="Conrad R.E."/>
            <person name="Kollar L.M."/>
            <person name="Olsson S."/>
            <person name="Huttunen S."/>
            <person name="Landis J.B."/>
            <person name="Wickett N.J."/>
            <person name="Johnson M.G."/>
            <person name="Rensing S.A."/>
            <person name="Grimwood J."/>
            <person name="Schmutz J."/>
            <person name="Mcdaniel S.F."/>
        </authorList>
    </citation>
    <scope>NUCLEOTIDE SEQUENCE</scope>
    <source>
        <strain evidence="3">R40</strain>
    </source>
</reference>
<protein>
    <recommendedName>
        <fullName evidence="2">Coiled-coil SMC6 And NSE5 INteracting (CANIN) domain-containing protein</fullName>
    </recommendedName>
</protein>
<evidence type="ECO:0000256" key="1">
    <source>
        <dbReference type="SAM" id="MobiDB-lite"/>
    </source>
</evidence>
<feature type="region of interest" description="Disordered" evidence="1">
    <location>
        <begin position="1"/>
        <end position="32"/>
    </location>
</feature>
<dbReference type="InterPro" id="IPR044276">
    <property type="entry name" value="CANIN_dom"/>
</dbReference>
<accession>A0A8T0JC32</accession>
<dbReference type="EMBL" id="CM026421">
    <property type="protein sequence ID" value="KAG0592469.1"/>
    <property type="molecule type" value="Genomic_DNA"/>
</dbReference>